<dbReference type="AlphaFoldDB" id="R2SE16"/>
<keyword evidence="3" id="KW-1185">Reference proteome</keyword>
<evidence type="ECO:0000256" key="1">
    <source>
        <dbReference type="SAM" id="Coils"/>
    </source>
</evidence>
<dbReference type="HOGENOM" id="CLU_2381687_0_0_9"/>
<accession>R2SE16</accession>
<dbReference type="PATRIC" id="fig|1158607.3.peg.2445"/>
<dbReference type="OrthoDB" id="2194224at2"/>
<comment type="caution">
    <text evidence="2">The sequence shown here is derived from an EMBL/GenBank/DDBJ whole genome shotgun (WGS) entry which is preliminary data.</text>
</comment>
<organism evidence="2 3">
    <name type="scientific">Enterococcus pallens ATCC BAA-351</name>
    <dbReference type="NCBI Taxonomy" id="1158607"/>
    <lineage>
        <taxon>Bacteria</taxon>
        <taxon>Bacillati</taxon>
        <taxon>Bacillota</taxon>
        <taxon>Bacilli</taxon>
        <taxon>Lactobacillales</taxon>
        <taxon>Enterococcaceae</taxon>
        <taxon>Enterococcus</taxon>
    </lineage>
</organism>
<dbReference type="STRING" id="160454.RV10_GL000690"/>
<evidence type="ECO:0000313" key="3">
    <source>
        <dbReference type="Proteomes" id="UP000013782"/>
    </source>
</evidence>
<name>R2SE16_9ENTE</name>
<dbReference type="eggNOG" id="ENOG50306F2">
    <property type="taxonomic scope" value="Bacteria"/>
</dbReference>
<dbReference type="Proteomes" id="UP000013782">
    <property type="component" value="Unassembled WGS sequence"/>
</dbReference>
<evidence type="ECO:0000313" key="2">
    <source>
        <dbReference type="EMBL" id="EOH93775.1"/>
    </source>
</evidence>
<dbReference type="RefSeq" id="WP_010757461.1">
    <property type="nucleotide sequence ID" value="NZ_ASWD01000001.1"/>
</dbReference>
<reference evidence="2 3" key="1">
    <citation type="submission" date="2013-02" db="EMBL/GenBank/DDBJ databases">
        <title>The Genome Sequence of Enterococcus pallens BAA-351.</title>
        <authorList>
            <consortium name="The Broad Institute Genome Sequencing Platform"/>
            <consortium name="The Broad Institute Genome Sequencing Center for Infectious Disease"/>
            <person name="Earl A.M."/>
            <person name="Gilmore M.S."/>
            <person name="Lebreton F."/>
            <person name="Walker B."/>
            <person name="Young S.K."/>
            <person name="Zeng Q."/>
            <person name="Gargeya S."/>
            <person name="Fitzgerald M."/>
            <person name="Haas B."/>
            <person name="Abouelleil A."/>
            <person name="Alvarado L."/>
            <person name="Arachchi H.M."/>
            <person name="Berlin A.M."/>
            <person name="Chapman S.B."/>
            <person name="Dewar J."/>
            <person name="Goldberg J."/>
            <person name="Griggs A."/>
            <person name="Gujja S."/>
            <person name="Hansen M."/>
            <person name="Howarth C."/>
            <person name="Imamovic A."/>
            <person name="Larimer J."/>
            <person name="McCowan C."/>
            <person name="Murphy C."/>
            <person name="Neiman D."/>
            <person name="Pearson M."/>
            <person name="Priest M."/>
            <person name="Roberts A."/>
            <person name="Saif S."/>
            <person name="Shea T."/>
            <person name="Sisk P."/>
            <person name="Sykes S."/>
            <person name="Wortman J."/>
            <person name="Nusbaum C."/>
            <person name="Birren B."/>
        </authorList>
    </citation>
    <scope>NUCLEOTIDE SEQUENCE [LARGE SCALE GENOMIC DNA]</scope>
    <source>
        <strain evidence="2 3">ATCC BAA-351</strain>
    </source>
</reference>
<gene>
    <name evidence="2" type="ORF">UAU_02471</name>
</gene>
<dbReference type="EMBL" id="AJAQ01000016">
    <property type="protein sequence ID" value="EOH93775.1"/>
    <property type="molecule type" value="Genomic_DNA"/>
</dbReference>
<feature type="coiled-coil region" evidence="1">
    <location>
        <begin position="33"/>
        <end position="64"/>
    </location>
</feature>
<protein>
    <submittedName>
        <fullName evidence="2">Uncharacterized protein</fullName>
    </submittedName>
</protein>
<keyword evidence="1" id="KW-0175">Coiled coil</keyword>
<proteinExistence type="predicted"/>
<sequence length="85" mass="9655">MKRTMLDKTIVVLVVAVLGLVVVNRYVFQPIWKAEAKSELVTLKQELKEEQQDMKSELLDTSKLVKEEAKDAAAASKIRLQEVLE</sequence>